<dbReference type="Proteomes" id="UP001497382">
    <property type="component" value="Unassembled WGS sequence"/>
</dbReference>
<organism evidence="1 2">
    <name type="scientific">Larinioides sclopetarius</name>
    <dbReference type="NCBI Taxonomy" id="280406"/>
    <lineage>
        <taxon>Eukaryota</taxon>
        <taxon>Metazoa</taxon>
        <taxon>Ecdysozoa</taxon>
        <taxon>Arthropoda</taxon>
        <taxon>Chelicerata</taxon>
        <taxon>Arachnida</taxon>
        <taxon>Araneae</taxon>
        <taxon>Araneomorphae</taxon>
        <taxon>Entelegynae</taxon>
        <taxon>Araneoidea</taxon>
        <taxon>Araneidae</taxon>
        <taxon>Larinioides</taxon>
    </lineage>
</organism>
<proteinExistence type="predicted"/>
<keyword evidence="2" id="KW-1185">Reference proteome</keyword>
<dbReference type="AlphaFoldDB" id="A0AAV2BU67"/>
<protein>
    <submittedName>
        <fullName evidence="1">Uncharacterized protein</fullName>
    </submittedName>
</protein>
<reference evidence="1 2" key="1">
    <citation type="submission" date="2024-04" db="EMBL/GenBank/DDBJ databases">
        <authorList>
            <person name="Rising A."/>
            <person name="Reimegard J."/>
            <person name="Sonavane S."/>
            <person name="Akerstrom W."/>
            <person name="Nylinder S."/>
            <person name="Hedman E."/>
            <person name="Kallberg Y."/>
        </authorList>
    </citation>
    <scope>NUCLEOTIDE SEQUENCE [LARGE SCALE GENOMIC DNA]</scope>
</reference>
<sequence>MSLVNVFAYRVATAMMDSFGQDRAVV</sequence>
<comment type="caution">
    <text evidence="1">The sequence shown here is derived from an EMBL/GenBank/DDBJ whole genome shotgun (WGS) entry which is preliminary data.</text>
</comment>
<accession>A0AAV2BU67</accession>
<dbReference type="EMBL" id="CAXIEN010000479">
    <property type="protein sequence ID" value="CAL1298863.1"/>
    <property type="molecule type" value="Genomic_DNA"/>
</dbReference>
<evidence type="ECO:0000313" key="1">
    <source>
        <dbReference type="EMBL" id="CAL1298863.1"/>
    </source>
</evidence>
<evidence type="ECO:0000313" key="2">
    <source>
        <dbReference type="Proteomes" id="UP001497382"/>
    </source>
</evidence>
<name>A0AAV2BU67_9ARAC</name>
<gene>
    <name evidence="1" type="ORF">LARSCL_LOCUS21035</name>
</gene>